<feature type="domain" description="AB hydrolase-1" evidence="2">
    <location>
        <begin position="136"/>
        <end position="246"/>
    </location>
</feature>
<dbReference type="AlphaFoldDB" id="A0A9W8L771"/>
<feature type="non-terminal residue" evidence="3">
    <location>
        <position position="306"/>
    </location>
</feature>
<dbReference type="InterPro" id="IPR050960">
    <property type="entry name" value="AB_hydrolase_4_sf"/>
</dbReference>
<evidence type="ECO:0000256" key="1">
    <source>
        <dbReference type="ARBA" id="ARBA00010884"/>
    </source>
</evidence>
<dbReference type="PANTHER" id="PTHR10794">
    <property type="entry name" value="ABHYDROLASE DOMAIN-CONTAINING PROTEIN"/>
    <property type="match status" value="1"/>
</dbReference>
<dbReference type="OrthoDB" id="5954035at2759"/>
<dbReference type="Gene3D" id="3.40.50.1820">
    <property type="entry name" value="alpha/beta hydrolase"/>
    <property type="match status" value="1"/>
</dbReference>
<gene>
    <name evidence="3" type="ORF">GGI19_006831</name>
</gene>
<evidence type="ECO:0000313" key="3">
    <source>
        <dbReference type="EMBL" id="KAJ2742338.1"/>
    </source>
</evidence>
<dbReference type="InterPro" id="IPR000073">
    <property type="entry name" value="AB_hydrolase_1"/>
</dbReference>
<dbReference type="Proteomes" id="UP001140011">
    <property type="component" value="Unassembled WGS sequence"/>
</dbReference>
<sequence>MSKYELSLTGAALVGTALYYGLKRYTSDCRVQIIAADPDSDTHTEKRGFQSIRSILDEHCPSLTNPSLAYMIPTPYLFSGILQTAYCSIQTLKRDHSSDIVYDRELRTMSDNGTISLDWYPKRDTNPTGPIAVVMAGVGGSSYEYHIRCLVKALSGGGSGYRVVVMNHRGLGRTPLTSPKLYNLRDADDFHDTLQHIHATYPQAPLVGVAFSMGALLLTKYMGEHGTSSLLSAGVAICCPFDMTLTGRLLDADTLLNNNVFQPLVVASQLRVVKRNFEMIKSHPLGFDMDALLKAKRISEIDTLVT</sequence>
<comment type="similarity">
    <text evidence="1">Belongs to the AB hydrolase superfamily. AB hydrolase 4 family.</text>
</comment>
<dbReference type="InterPro" id="IPR029058">
    <property type="entry name" value="AB_hydrolase_fold"/>
</dbReference>
<keyword evidence="4" id="KW-1185">Reference proteome</keyword>
<dbReference type="GO" id="GO:0047372">
    <property type="term" value="F:monoacylglycerol lipase activity"/>
    <property type="evidence" value="ECO:0007669"/>
    <property type="project" value="TreeGrafter"/>
</dbReference>
<dbReference type="GO" id="GO:0034338">
    <property type="term" value="F:short-chain carboxylesterase activity"/>
    <property type="evidence" value="ECO:0007669"/>
    <property type="project" value="TreeGrafter"/>
</dbReference>
<dbReference type="InterPro" id="IPR012020">
    <property type="entry name" value="ABHD4"/>
</dbReference>
<organism evidence="3 4">
    <name type="scientific">Coemansia pectinata</name>
    <dbReference type="NCBI Taxonomy" id="1052879"/>
    <lineage>
        <taxon>Eukaryota</taxon>
        <taxon>Fungi</taxon>
        <taxon>Fungi incertae sedis</taxon>
        <taxon>Zoopagomycota</taxon>
        <taxon>Kickxellomycotina</taxon>
        <taxon>Kickxellomycetes</taxon>
        <taxon>Kickxellales</taxon>
        <taxon>Kickxellaceae</taxon>
        <taxon>Coemansia</taxon>
    </lineage>
</organism>
<comment type="caution">
    <text evidence="3">The sequence shown here is derived from an EMBL/GenBank/DDBJ whole genome shotgun (WGS) entry which is preliminary data.</text>
</comment>
<name>A0A9W8L771_9FUNG</name>
<evidence type="ECO:0000313" key="4">
    <source>
        <dbReference type="Proteomes" id="UP001140011"/>
    </source>
</evidence>
<dbReference type="Pfam" id="PF12697">
    <property type="entry name" value="Abhydrolase_6"/>
    <property type="match status" value="1"/>
</dbReference>
<proteinExistence type="inferred from homology"/>
<dbReference type="PIRSF" id="PIRSF005211">
    <property type="entry name" value="Ab_hydro_YheT"/>
    <property type="match status" value="1"/>
</dbReference>
<protein>
    <recommendedName>
        <fullName evidence="2">AB hydrolase-1 domain-containing protein</fullName>
    </recommendedName>
</protein>
<dbReference type="EMBL" id="JANBUH010001833">
    <property type="protein sequence ID" value="KAJ2742338.1"/>
    <property type="molecule type" value="Genomic_DNA"/>
</dbReference>
<reference evidence="3" key="1">
    <citation type="submission" date="2022-07" db="EMBL/GenBank/DDBJ databases">
        <title>Phylogenomic reconstructions and comparative analyses of Kickxellomycotina fungi.</title>
        <authorList>
            <person name="Reynolds N.K."/>
            <person name="Stajich J.E."/>
            <person name="Barry K."/>
            <person name="Grigoriev I.V."/>
            <person name="Crous P."/>
            <person name="Smith M.E."/>
        </authorList>
    </citation>
    <scope>NUCLEOTIDE SEQUENCE</scope>
    <source>
        <strain evidence="3">BCRC 34297</strain>
    </source>
</reference>
<dbReference type="SUPFAM" id="SSF53474">
    <property type="entry name" value="alpha/beta-Hydrolases"/>
    <property type="match status" value="1"/>
</dbReference>
<accession>A0A9W8L771</accession>
<dbReference type="PANTHER" id="PTHR10794:SF63">
    <property type="entry name" value="ALPHA_BETA HYDROLASE 1, ISOFORM A"/>
    <property type="match status" value="1"/>
</dbReference>
<evidence type="ECO:0000259" key="2">
    <source>
        <dbReference type="Pfam" id="PF12697"/>
    </source>
</evidence>